<evidence type="ECO:0000313" key="1">
    <source>
        <dbReference type="EMBL" id="GES17484.1"/>
    </source>
</evidence>
<organism evidence="1 2">
    <name type="scientific">Acrocarpospora pleiomorpha</name>
    <dbReference type="NCBI Taxonomy" id="90975"/>
    <lineage>
        <taxon>Bacteria</taxon>
        <taxon>Bacillati</taxon>
        <taxon>Actinomycetota</taxon>
        <taxon>Actinomycetes</taxon>
        <taxon>Streptosporangiales</taxon>
        <taxon>Streptosporangiaceae</taxon>
        <taxon>Acrocarpospora</taxon>
    </lineage>
</organism>
<dbReference type="EMBL" id="BLAF01000004">
    <property type="protein sequence ID" value="GES17484.1"/>
    <property type="molecule type" value="Genomic_DNA"/>
</dbReference>
<dbReference type="Proteomes" id="UP000377595">
    <property type="component" value="Unassembled WGS sequence"/>
</dbReference>
<comment type="caution">
    <text evidence="1">The sequence shown here is derived from an EMBL/GenBank/DDBJ whole genome shotgun (WGS) entry which is preliminary data.</text>
</comment>
<protein>
    <submittedName>
        <fullName evidence="1">Uncharacterized protein</fullName>
    </submittedName>
</protein>
<reference evidence="1 2" key="1">
    <citation type="submission" date="2019-10" db="EMBL/GenBank/DDBJ databases">
        <title>Whole genome shotgun sequence of Acrocarpospora pleiomorpha NBRC 16267.</title>
        <authorList>
            <person name="Ichikawa N."/>
            <person name="Kimura A."/>
            <person name="Kitahashi Y."/>
            <person name="Komaki H."/>
            <person name="Oguchi A."/>
        </authorList>
    </citation>
    <scope>NUCLEOTIDE SEQUENCE [LARGE SCALE GENOMIC DNA]</scope>
    <source>
        <strain evidence="1 2">NBRC 16267</strain>
    </source>
</reference>
<accession>A0A5M3X8R2</accession>
<proteinExistence type="predicted"/>
<gene>
    <name evidence="1" type="ORF">Aple_003790</name>
</gene>
<name>A0A5M3X8R2_9ACTN</name>
<dbReference type="AlphaFoldDB" id="A0A5M3X8R2"/>
<evidence type="ECO:0000313" key="2">
    <source>
        <dbReference type="Proteomes" id="UP000377595"/>
    </source>
</evidence>
<keyword evidence="2" id="KW-1185">Reference proteome</keyword>
<sequence>MPRALVTGHLEGDATLPTLSTLHLDDTAALWLLAPPHKAIAWAATYDRAYPEALADLGIAPEVYADAHAWTTWLNRQK</sequence>